<evidence type="ECO:0000256" key="1">
    <source>
        <dbReference type="SAM" id="Phobius"/>
    </source>
</evidence>
<keyword evidence="1" id="KW-1133">Transmembrane helix</keyword>
<keyword evidence="1" id="KW-0812">Transmembrane</keyword>
<feature type="transmembrane region" description="Helical" evidence="1">
    <location>
        <begin position="218"/>
        <end position="239"/>
    </location>
</feature>
<evidence type="ECO:0000313" key="2">
    <source>
        <dbReference type="EMBL" id="KAJ7738421.1"/>
    </source>
</evidence>
<proteinExistence type="predicted"/>
<protein>
    <submittedName>
        <fullName evidence="2">Uncharacterized protein</fullName>
    </submittedName>
</protein>
<dbReference type="Proteomes" id="UP001215598">
    <property type="component" value="Unassembled WGS sequence"/>
</dbReference>
<gene>
    <name evidence="2" type="ORF">B0H16DRAFT_1729993</name>
</gene>
<organism evidence="2 3">
    <name type="scientific">Mycena metata</name>
    <dbReference type="NCBI Taxonomy" id="1033252"/>
    <lineage>
        <taxon>Eukaryota</taxon>
        <taxon>Fungi</taxon>
        <taxon>Dikarya</taxon>
        <taxon>Basidiomycota</taxon>
        <taxon>Agaricomycotina</taxon>
        <taxon>Agaricomycetes</taxon>
        <taxon>Agaricomycetidae</taxon>
        <taxon>Agaricales</taxon>
        <taxon>Marasmiineae</taxon>
        <taxon>Mycenaceae</taxon>
        <taxon>Mycena</taxon>
    </lineage>
</organism>
<dbReference type="AlphaFoldDB" id="A0AAD7IA16"/>
<keyword evidence="3" id="KW-1185">Reference proteome</keyword>
<reference evidence="2" key="1">
    <citation type="submission" date="2023-03" db="EMBL/GenBank/DDBJ databases">
        <title>Massive genome expansion in bonnet fungi (Mycena s.s.) driven by repeated elements and novel gene families across ecological guilds.</title>
        <authorList>
            <consortium name="Lawrence Berkeley National Laboratory"/>
            <person name="Harder C.B."/>
            <person name="Miyauchi S."/>
            <person name="Viragh M."/>
            <person name="Kuo A."/>
            <person name="Thoen E."/>
            <person name="Andreopoulos B."/>
            <person name="Lu D."/>
            <person name="Skrede I."/>
            <person name="Drula E."/>
            <person name="Henrissat B."/>
            <person name="Morin E."/>
            <person name="Kohler A."/>
            <person name="Barry K."/>
            <person name="LaButti K."/>
            <person name="Morin E."/>
            <person name="Salamov A."/>
            <person name="Lipzen A."/>
            <person name="Mereny Z."/>
            <person name="Hegedus B."/>
            <person name="Baldrian P."/>
            <person name="Stursova M."/>
            <person name="Weitz H."/>
            <person name="Taylor A."/>
            <person name="Grigoriev I.V."/>
            <person name="Nagy L.G."/>
            <person name="Martin F."/>
            <person name="Kauserud H."/>
        </authorList>
    </citation>
    <scope>NUCLEOTIDE SEQUENCE</scope>
    <source>
        <strain evidence="2">CBHHK182m</strain>
    </source>
</reference>
<name>A0AAD7IA16_9AGAR</name>
<comment type="caution">
    <text evidence="2">The sequence shown here is derived from an EMBL/GenBank/DDBJ whole genome shotgun (WGS) entry which is preliminary data.</text>
</comment>
<accession>A0AAD7IA16</accession>
<feature type="transmembrane region" description="Helical" evidence="1">
    <location>
        <begin position="178"/>
        <end position="198"/>
    </location>
</feature>
<feature type="transmembrane region" description="Helical" evidence="1">
    <location>
        <begin position="146"/>
        <end position="172"/>
    </location>
</feature>
<feature type="transmembrane region" description="Helical" evidence="1">
    <location>
        <begin position="55"/>
        <end position="80"/>
    </location>
</feature>
<dbReference type="EMBL" id="JARKIB010000112">
    <property type="protein sequence ID" value="KAJ7738421.1"/>
    <property type="molecule type" value="Genomic_DNA"/>
</dbReference>
<keyword evidence="1" id="KW-0472">Membrane</keyword>
<feature type="transmembrane region" description="Helical" evidence="1">
    <location>
        <begin position="115"/>
        <end position="134"/>
    </location>
</feature>
<feature type="transmembrane region" description="Helical" evidence="1">
    <location>
        <begin position="20"/>
        <end position="43"/>
    </location>
</feature>
<sequence length="291" mass="31775">MNYTVNSSSFDSGWSALSTSVIDVCVQLVLYGIYLVLFILAIHTLTRRKSGGKKLLLGYTWTMIVFGTVQLVVCLVQAAINVRCVEVLVKQDVAGNLTSQPELARLARLDKSLTIAQFMIFAVNNLTTDSLLLYRCFVIWGSDWRPVVLPGVLMACTFVAGCVDNLVAVPAALFRLPYIFAALTNLALVGFIGGRIWYIRQDARVVAGDRLRKRYDMVIAMILESGAVYFVVSLLLAVLQSRMAFYTLQAIAIHTVNIVPTLIVVRVGLGHTIGTDETGPASGASNINPQP</sequence>
<evidence type="ECO:0000313" key="3">
    <source>
        <dbReference type="Proteomes" id="UP001215598"/>
    </source>
</evidence>
<feature type="transmembrane region" description="Helical" evidence="1">
    <location>
        <begin position="245"/>
        <end position="265"/>
    </location>
</feature>